<evidence type="ECO:0000313" key="5">
    <source>
        <dbReference type="EMBL" id="OMJ87844.1"/>
    </source>
</evidence>
<dbReference type="AlphaFoldDB" id="A0A1R2CFQ6"/>
<reference evidence="5 6" key="1">
    <citation type="submission" date="2016-11" db="EMBL/GenBank/DDBJ databases">
        <title>The macronuclear genome of Stentor coeruleus: a giant cell with tiny introns.</title>
        <authorList>
            <person name="Slabodnick M."/>
            <person name="Ruby J.G."/>
            <person name="Reiff S.B."/>
            <person name="Swart E.C."/>
            <person name="Gosai S."/>
            <person name="Prabakaran S."/>
            <person name="Witkowska E."/>
            <person name="Larue G.E."/>
            <person name="Fisher S."/>
            <person name="Freeman R.M."/>
            <person name="Gunawardena J."/>
            <person name="Chu W."/>
            <person name="Stover N.A."/>
            <person name="Gregory B.D."/>
            <person name="Nowacki M."/>
            <person name="Derisi J."/>
            <person name="Roy S.W."/>
            <person name="Marshall W.F."/>
            <person name="Sood P."/>
        </authorList>
    </citation>
    <scope>NUCLEOTIDE SEQUENCE [LARGE SCALE GENOMIC DNA]</scope>
    <source>
        <strain evidence="5">WM001</strain>
    </source>
</reference>
<evidence type="ECO:0000256" key="1">
    <source>
        <dbReference type="ARBA" id="ARBA00022803"/>
    </source>
</evidence>
<keyword evidence="6" id="KW-1185">Reference proteome</keyword>
<dbReference type="Proteomes" id="UP000187209">
    <property type="component" value="Unassembled WGS sequence"/>
</dbReference>
<evidence type="ECO:0000256" key="2">
    <source>
        <dbReference type="ARBA" id="ARBA00038210"/>
    </source>
</evidence>
<protein>
    <submittedName>
        <fullName evidence="5">Uncharacterized protein</fullName>
    </submittedName>
</protein>
<proteinExistence type="inferred from homology"/>
<accession>A0A1R2CFQ6</accession>
<feature type="region of interest" description="Disordered" evidence="4">
    <location>
        <begin position="1"/>
        <end position="20"/>
    </location>
</feature>
<dbReference type="EMBL" id="MPUH01000166">
    <property type="protein sequence ID" value="OMJ87844.1"/>
    <property type="molecule type" value="Genomic_DNA"/>
</dbReference>
<dbReference type="PANTHER" id="PTHR12558">
    <property type="entry name" value="CELL DIVISION CYCLE 16,23,27"/>
    <property type="match status" value="1"/>
</dbReference>
<evidence type="ECO:0000256" key="4">
    <source>
        <dbReference type="SAM" id="MobiDB-lite"/>
    </source>
</evidence>
<dbReference type="Gene3D" id="1.25.40.10">
    <property type="entry name" value="Tetratricopeptide repeat domain"/>
    <property type="match status" value="2"/>
</dbReference>
<dbReference type="SMART" id="SM00028">
    <property type="entry name" value="TPR"/>
    <property type="match status" value="6"/>
</dbReference>
<evidence type="ECO:0000256" key="3">
    <source>
        <dbReference type="PROSITE-ProRule" id="PRU00339"/>
    </source>
</evidence>
<evidence type="ECO:0000313" key="6">
    <source>
        <dbReference type="Proteomes" id="UP000187209"/>
    </source>
</evidence>
<gene>
    <name evidence="5" type="ORF">SteCoe_10325</name>
</gene>
<sequence>MFSGKIEQQKSSGQDNDSLTQQEEEFRDVEVFLNEGKYDIVEEMLLSLAEKNQKRSVYYIKLGHLMYKLKQFSKAVNYYKLSLEDASQDELPEIQFSLGQVYFHSDLIIESLGFFTALYEAYPNFKYINLAYLRMSLIFRKLKDYNSALFYVTKIIKESSVSKQFLAEAICVAGNCFELQGNIRKSLGFYKNALKVYSNFRTVTCVAWGFLNENPNLTIKICQKYLKKDIPEHESNDINFLYSIACYRIKKYQEACQRLELIVRDTPNIKLYNEYLGIVYLAMNEYLKALQMFQKIHEKNPLNCDNLNNMALAYKNLGSLSDCLHILNSVVLFNSSGNPEEFIEDFKNKGILNIKEPLVDILTFPLNQNGYNDKNIMAG</sequence>
<keyword evidence="1 3" id="KW-0802">TPR repeat</keyword>
<dbReference type="InterPro" id="IPR011990">
    <property type="entry name" value="TPR-like_helical_dom_sf"/>
</dbReference>
<comment type="similarity">
    <text evidence="2">Belongs to the APC3/CDC27 family.</text>
</comment>
<feature type="repeat" description="TPR" evidence="3">
    <location>
        <begin position="270"/>
        <end position="303"/>
    </location>
</feature>
<dbReference type="InterPro" id="IPR019734">
    <property type="entry name" value="TPR_rpt"/>
</dbReference>
<dbReference type="SUPFAM" id="SSF48452">
    <property type="entry name" value="TPR-like"/>
    <property type="match status" value="1"/>
</dbReference>
<dbReference type="OrthoDB" id="421075at2759"/>
<feature type="repeat" description="TPR" evidence="3">
    <location>
        <begin position="56"/>
        <end position="89"/>
    </location>
</feature>
<dbReference type="PANTHER" id="PTHR12558:SF13">
    <property type="entry name" value="CELL DIVISION CYCLE PROTEIN 27 HOMOLOG"/>
    <property type="match status" value="1"/>
</dbReference>
<organism evidence="5 6">
    <name type="scientific">Stentor coeruleus</name>
    <dbReference type="NCBI Taxonomy" id="5963"/>
    <lineage>
        <taxon>Eukaryota</taxon>
        <taxon>Sar</taxon>
        <taxon>Alveolata</taxon>
        <taxon>Ciliophora</taxon>
        <taxon>Postciliodesmatophora</taxon>
        <taxon>Heterotrichea</taxon>
        <taxon>Heterotrichida</taxon>
        <taxon>Stentoridae</taxon>
        <taxon>Stentor</taxon>
    </lineage>
</organism>
<name>A0A1R2CFQ6_9CILI</name>
<dbReference type="PROSITE" id="PS50005">
    <property type="entry name" value="TPR"/>
    <property type="match status" value="2"/>
</dbReference>
<comment type="caution">
    <text evidence="5">The sequence shown here is derived from an EMBL/GenBank/DDBJ whole genome shotgun (WGS) entry which is preliminary data.</text>
</comment>
<feature type="compositionally biased region" description="Polar residues" evidence="4">
    <location>
        <begin position="9"/>
        <end position="20"/>
    </location>
</feature>